<name>S4VWW3_9VIRU</name>
<accession>S4VWW3</accession>
<evidence type="ECO:0000313" key="1">
    <source>
        <dbReference type="EMBL" id="AGO83931.2"/>
    </source>
</evidence>
<protein>
    <submittedName>
        <fullName evidence="1">Uncharacterized protein</fullName>
    </submittedName>
</protein>
<reference evidence="1 2" key="1">
    <citation type="journal article" date="2013" name="Science">
        <title>Pandoraviruses: amoeba viruses with genomes up to 2.5 Mb reaching that of parasitic eukaryotes.</title>
        <authorList>
            <person name="Philippe N."/>
            <person name="Legendre M."/>
            <person name="Doutre G."/>
            <person name="Coute Y."/>
            <person name="Poirot O."/>
            <person name="Lescot M."/>
            <person name="Arslan D."/>
            <person name="Seltzer V."/>
            <person name="Bertaux L."/>
            <person name="Bruley C."/>
            <person name="Garin J."/>
            <person name="Claverie J.M."/>
            <person name="Abergel C."/>
        </authorList>
    </citation>
    <scope>NUCLEOTIDE SEQUENCE [LARGE SCALE GENOMIC DNA]</scope>
</reference>
<dbReference type="GeneID" id="16605718"/>
<keyword evidence="2" id="KW-1185">Reference proteome</keyword>
<sequence>MHEEMGIPTVLLLGRGGAVLFCLPLRDSLYKARAGIAGLFFVPSQKKNQKAHRARPVATWDDNAQSRPTFCAAHPRQFVALVLGRRSLFDDGQWRPRVGCAVAVDFATRKHSANATVFRPGTAPKNH</sequence>
<proteinExistence type="predicted"/>
<dbReference type="KEGG" id="vg:16605718"/>
<organism evidence="1 2">
    <name type="scientific">Pandoravirus salinus</name>
    <dbReference type="NCBI Taxonomy" id="1349410"/>
    <lineage>
        <taxon>Viruses</taxon>
        <taxon>Pandoravirus</taxon>
    </lineage>
</organism>
<evidence type="ECO:0000313" key="2">
    <source>
        <dbReference type="Proteomes" id="UP000204584"/>
    </source>
</evidence>
<dbReference type="EMBL" id="KC977571">
    <property type="protein sequence ID" value="AGO83931.2"/>
    <property type="molecule type" value="Genomic_DNA"/>
</dbReference>
<gene>
    <name evidence="1" type="ORF">psal_cds_315</name>
</gene>
<dbReference type="RefSeq" id="YP_008436997.2">
    <property type="nucleotide sequence ID" value="NC_022098.1"/>
</dbReference>
<dbReference type="Proteomes" id="UP000204584">
    <property type="component" value="Segment"/>
</dbReference>